<evidence type="ECO:0008006" key="4">
    <source>
        <dbReference type="Google" id="ProtNLM"/>
    </source>
</evidence>
<name>A0A1H9JSN4_9SPIR</name>
<reference evidence="2 3" key="1">
    <citation type="submission" date="2016-10" db="EMBL/GenBank/DDBJ databases">
        <authorList>
            <person name="de Groot N.N."/>
        </authorList>
    </citation>
    <scope>NUCLEOTIDE SEQUENCE [LARGE SCALE GENOMIC DNA]</scope>
    <source>
        <strain evidence="2 3">B25</strain>
    </source>
</reference>
<evidence type="ECO:0000313" key="3">
    <source>
        <dbReference type="Proteomes" id="UP000182360"/>
    </source>
</evidence>
<protein>
    <recommendedName>
        <fullName evidence="4">Prepilin-type N-terminal cleavage/methylation domain-containing protein</fullName>
    </recommendedName>
</protein>
<proteinExistence type="predicted"/>
<organism evidence="2 3">
    <name type="scientific">Treponema bryantii</name>
    <dbReference type="NCBI Taxonomy" id="163"/>
    <lineage>
        <taxon>Bacteria</taxon>
        <taxon>Pseudomonadati</taxon>
        <taxon>Spirochaetota</taxon>
        <taxon>Spirochaetia</taxon>
        <taxon>Spirochaetales</taxon>
        <taxon>Treponemataceae</taxon>
        <taxon>Treponema</taxon>
    </lineage>
</organism>
<dbReference type="AlphaFoldDB" id="A0A1H9JSN4"/>
<sequence>MNILKSLYNHKKSKEAFTYIEVIVSLLIIALLAGLLYFSYAICIKGINSSRKSVKESIEWLNTDSLIRKKIEQVSIPFWVTDYEYSFSSNSLTLSWINGVNNSETLSLPEIFKIQTVETIDSDNDSIKGLIVKYQYKNADYELKALFASRSFGSSQI</sequence>
<dbReference type="RefSeq" id="WP_074645654.1">
    <property type="nucleotide sequence ID" value="NZ_FOFU01000015.1"/>
</dbReference>
<keyword evidence="1" id="KW-1133">Transmembrane helix</keyword>
<keyword evidence="3" id="KW-1185">Reference proteome</keyword>
<gene>
    <name evidence="2" type="ORF">SAMN04487977_1157</name>
</gene>
<accession>A0A1H9JSN4</accession>
<keyword evidence="1" id="KW-0812">Transmembrane</keyword>
<dbReference type="Proteomes" id="UP000182360">
    <property type="component" value="Unassembled WGS sequence"/>
</dbReference>
<dbReference type="EMBL" id="FOFU01000015">
    <property type="protein sequence ID" value="SEQ89804.1"/>
    <property type="molecule type" value="Genomic_DNA"/>
</dbReference>
<keyword evidence="1" id="KW-0472">Membrane</keyword>
<evidence type="ECO:0000313" key="2">
    <source>
        <dbReference type="EMBL" id="SEQ89804.1"/>
    </source>
</evidence>
<evidence type="ECO:0000256" key="1">
    <source>
        <dbReference type="SAM" id="Phobius"/>
    </source>
</evidence>
<feature type="transmembrane region" description="Helical" evidence="1">
    <location>
        <begin position="20"/>
        <end position="43"/>
    </location>
</feature>